<dbReference type="Proteomes" id="UP001630127">
    <property type="component" value="Unassembled WGS sequence"/>
</dbReference>
<dbReference type="EMBL" id="JBJUIK010000014">
    <property type="protein sequence ID" value="KAL3505520.1"/>
    <property type="molecule type" value="Genomic_DNA"/>
</dbReference>
<dbReference type="CDD" id="cd08958">
    <property type="entry name" value="FR_SDR_e"/>
    <property type="match status" value="1"/>
</dbReference>
<gene>
    <name evidence="4" type="ORF">ACH5RR_035361</name>
</gene>
<comment type="caution">
    <text evidence="4">The sequence shown here is derived from an EMBL/GenBank/DDBJ whole genome shotgun (WGS) entry which is preliminary data.</text>
</comment>
<dbReference type="Pfam" id="PF01370">
    <property type="entry name" value="Epimerase"/>
    <property type="match status" value="1"/>
</dbReference>
<protein>
    <recommendedName>
        <fullName evidence="3">NAD-dependent epimerase/dehydratase domain-containing protein</fullName>
    </recommendedName>
</protein>
<dbReference type="InterPro" id="IPR001509">
    <property type="entry name" value="Epimerase_deHydtase"/>
</dbReference>
<dbReference type="Gene3D" id="3.40.50.720">
    <property type="entry name" value="NAD(P)-binding Rossmann-like Domain"/>
    <property type="match status" value="1"/>
</dbReference>
<keyword evidence="2" id="KW-0560">Oxidoreductase</keyword>
<keyword evidence="5" id="KW-1185">Reference proteome</keyword>
<dbReference type="PANTHER" id="PTHR10366">
    <property type="entry name" value="NAD DEPENDENT EPIMERASE/DEHYDRATASE"/>
    <property type="match status" value="1"/>
</dbReference>
<dbReference type="AlphaFoldDB" id="A0ABD2YDV7"/>
<proteinExistence type="predicted"/>
<dbReference type="InterPro" id="IPR050425">
    <property type="entry name" value="NAD(P)_dehydrat-like"/>
</dbReference>
<feature type="domain" description="NAD-dependent epimerase/dehydratase" evidence="3">
    <location>
        <begin position="13"/>
        <end position="248"/>
    </location>
</feature>
<evidence type="ECO:0000313" key="5">
    <source>
        <dbReference type="Proteomes" id="UP001630127"/>
    </source>
</evidence>
<evidence type="ECO:0000256" key="1">
    <source>
        <dbReference type="ARBA" id="ARBA00022857"/>
    </source>
</evidence>
<evidence type="ECO:0000259" key="3">
    <source>
        <dbReference type="Pfam" id="PF01370"/>
    </source>
</evidence>
<reference evidence="4 5" key="1">
    <citation type="submission" date="2024-11" db="EMBL/GenBank/DDBJ databases">
        <title>A near-complete genome assembly of Cinchona calisaya.</title>
        <authorList>
            <person name="Lian D.C."/>
            <person name="Zhao X.W."/>
            <person name="Wei L."/>
        </authorList>
    </citation>
    <scope>NUCLEOTIDE SEQUENCE [LARGE SCALE GENOMIC DNA]</scope>
    <source>
        <tissue evidence="4">Nenye</tissue>
    </source>
</reference>
<dbReference type="FunFam" id="3.40.50.720:FF:000219">
    <property type="entry name" value="Cinnamoyl-CoA reductase 1"/>
    <property type="match status" value="1"/>
</dbReference>
<dbReference type="PANTHER" id="PTHR10366:SF776">
    <property type="entry name" value="NAD(P)-BINDING ROSSMANN-FOLD SUPERFAMILY PROTEIN"/>
    <property type="match status" value="1"/>
</dbReference>
<dbReference type="InterPro" id="IPR036291">
    <property type="entry name" value="NAD(P)-bd_dom_sf"/>
</dbReference>
<dbReference type="GO" id="GO:0016491">
    <property type="term" value="F:oxidoreductase activity"/>
    <property type="evidence" value="ECO:0007669"/>
    <property type="project" value="UniProtKB-KW"/>
</dbReference>
<evidence type="ECO:0000256" key="2">
    <source>
        <dbReference type="ARBA" id="ARBA00023002"/>
    </source>
</evidence>
<organism evidence="4 5">
    <name type="scientific">Cinchona calisaya</name>
    <dbReference type="NCBI Taxonomy" id="153742"/>
    <lineage>
        <taxon>Eukaryota</taxon>
        <taxon>Viridiplantae</taxon>
        <taxon>Streptophyta</taxon>
        <taxon>Embryophyta</taxon>
        <taxon>Tracheophyta</taxon>
        <taxon>Spermatophyta</taxon>
        <taxon>Magnoliopsida</taxon>
        <taxon>eudicotyledons</taxon>
        <taxon>Gunneridae</taxon>
        <taxon>Pentapetalae</taxon>
        <taxon>asterids</taxon>
        <taxon>lamiids</taxon>
        <taxon>Gentianales</taxon>
        <taxon>Rubiaceae</taxon>
        <taxon>Cinchonoideae</taxon>
        <taxon>Cinchoneae</taxon>
        <taxon>Cinchona</taxon>
    </lineage>
</organism>
<keyword evidence="1" id="KW-0521">NADP</keyword>
<evidence type="ECO:0000313" key="4">
    <source>
        <dbReference type="EMBL" id="KAL3505520.1"/>
    </source>
</evidence>
<name>A0ABD2YDV7_9GENT</name>
<sequence length="324" mass="35975">MSAASCSGRGVVVCVTGAGGYVASWLVKILLARHYTVRGTVRDPEDQKCDHLKKLDKAADNLKLFGADLLDYNALSAAITGCHAVFHVACPVPSDSVPNPQVEMVEPAIQGTRNVLKACSEANVKRVVVVSSVGAVLVNPNWPEGQVKDETCWSDTEYCKMINEWYGFSKTVAESEALEYAKENGLDVLTFSPSLVLGPMLQRVPNASSLVLIKLLKEGYQEVRYRNMVDVRDVAEALLLIYERPEAEGRYICTSHFAMTKDLVEILSKKYPNYKYPERFIEVKDSIGDALSSEKLQRLGWRYRPLEETLVDSVESYKQAGLLD</sequence>
<accession>A0ABD2YDV7</accession>
<dbReference type="SUPFAM" id="SSF51735">
    <property type="entry name" value="NAD(P)-binding Rossmann-fold domains"/>
    <property type="match status" value="1"/>
</dbReference>